<keyword evidence="1" id="KW-1133">Transmembrane helix</keyword>
<reference evidence="2" key="1">
    <citation type="submission" date="2020-10" db="EMBL/GenBank/DDBJ databases">
        <title>Connecting structure to function with the recovery of over 1000 high-quality activated sludge metagenome-assembled genomes encoding full-length rRNA genes using long-read sequencing.</title>
        <authorList>
            <person name="Singleton C.M."/>
            <person name="Petriglieri F."/>
            <person name="Kristensen J.M."/>
            <person name="Kirkegaard R.H."/>
            <person name="Michaelsen T.Y."/>
            <person name="Andersen M.H."/>
            <person name="Karst S.M."/>
            <person name="Dueholm M.S."/>
            <person name="Nielsen P.H."/>
            <person name="Albertsen M."/>
        </authorList>
    </citation>
    <scope>NUCLEOTIDE SEQUENCE</scope>
    <source>
        <strain evidence="2">EsbW_18-Q3-R4-48_MAXAC.044</strain>
    </source>
</reference>
<gene>
    <name evidence="2" type="ORF">IPJ48_20830</name>
</gene>
<dbReference type="Pfam" id="PF11067">
    <property type="entry name" value="DUF2868"/>
    <property type="match status" value="1"/>
</dbReference>
<evidence type="ECO:0000256" key="1">
    <source>
        <dbReference type="SAM" id="Phobius"/>
    </source>
</evidence>
<dbReference type="AlphaFoldDB" id="A0A9D7FAQ5"/>
<name>A0A9D7FAQ5_9RHOO</name>
<feature type="transmembrane region" description="Helical" evidence="1">
    <location>
        <begin position="189"/>
        <end position="209"/>
    </location>
</feature>
<organism evidence="2 3">
    <name type="scientific">Candidatus Propionivibrio dominans</name>
    <dbReference type="NCBI Taxonomy" id="2954373"/>
    <lineage>
        <taxon>Bacteria</taxon>
        <taxon>Pseudomonadati</taxon>
        <taxon>Pseudomonadota</taxon>
        <taxon>Betaproteobacteria</taxon>
        <taxon>Rhodocyclales</taxon>
        <taxon>Rhodocyclaceae</taxon>
        <taxon>Propionivibrio</taxon>
    </lineage>
</organism>
<dbReference type="InterPro" id="IPR021296">
    <property type="entry name" value="DUF2868"/>
</dbReference>
<evidence type="ECO:0000313" key="3">
    <source>
        <dbReference type="Proteomes" id="UP000886602"/>
    </source>
</evidence>
<keyword evidence="1" id="KW-0812">Transmembrane</keyword>
<dbReference type="EMBL" id="JADJNC010000067">
    <property type="protein sequence ID" value="MBK7425320.1"/>
    <property type="molecule type" value="Genomic_DNA"/>
</dbReference>
<proteinExistence type="predicted"/>
<protein>
    <submittedName>
        <fullName evidence="2">DUF2868 domain-containing protein</fullName>
    </submittedName>
</protein>
<feature type="transmembrane region" description="Helical" evidence="1">
    <location>
        <begin position="78"/>
        <end position="96"/>
    </location>
</feature>
<feature type="transmembrane region" description="Helical" evidence="1">
    <location>
        <begin position="273"/>
        <end position="298"/>
    </location>
</feature>
<evidence type="ECO:0000313" key="2">
    <source>
        <dbReference type="EMBL" id="MBK7425320.1"/>
    </source>
</evidence>
<keyword evidence="1" id="KW-0472">Membrane</keyword>
<comment type="caution">
    <text evidence="2">The sequence shown here is derived from an EMBL/GenBank/DDBJ whole genome shotgun (WGS) entry which is preliminary data.</text>
</comment>
<accession>A0A9D7FAQ5</accession>
<sequence>MKQSNAKIVSFVRTVEASSAGAEIWSGDDADWATRLATQELGEAAPVERFIDTRARIAWQRISDRRPELERALEKRDLGTLFGWAIILLALIAGILTDQIGDSRQVNLLALPFVAIIVWNLAIYAWLLLLRPILGLFGFKGGIRRWLESRLSGYPNTGIEQQIAEKISLSVRCQADWARLSLPATSARVARVLHLAAAMFVFGLIVAIYSRGFYTEYRVGWESTLLDASDISAALATFFNWMPITFGLAAPDPSTVEQMRFSAGGGLIGARPWLHLLAFLAIALVILPRLALVAFASFRLRMFERRFPIDLTRGYFQKLAARYARKPREVVAIPYAKALLPESAIVLNQVVQDVFGTPGTVRILDTVQFGGEDDMPVLASKNQDSIHLALFDLASTPESENHGVFLKALKREVPSGHSVISLVDSREFKARFGSTGDRLEQRTKLWRRFLEDCAVPCVIGDLAEVGSDELRRNFESALAEAGGGRHE</sequence>
<dbReference type="Proteomes" id="UP000886602">
    <property type="component" value="Unassembled WGS sequence"/>
</dbReference>
<feature type="transmembrane region" description="Helical" evidence="1">
    <location>
        <begin position="108"/>
        <end position="130"/>
    </location>
</feature>